<name>A0AAW1KW03_SAPOF</name>
<feature type="region of interest" description="Disordered" evidence="1">
    <location>
        <begin position="208"/>
        <end position="239"/>
    </location>
</feature>
<comment type="caution">
    <text evidence="2">The sequence shown here is derived from an EMBL/GenBank/DDBJ whole genome shotgun (WGS) entry which is preliminary data.</text>
</comment>
<protein>
    <recommendedName>
        <fullName evidence="4">FRIGIDA-like protein</fullName>
    </recommendedName>
</protein>
<keyword evidence="3" id="KW-1185">Reference proteome</keyword>
<sequence>MAIDVNPSLMAGIGSDGLPCEAPIIAFTEKFIEVEKIQLRKYIEENYSKIRDVKREFDNLNLELDEFPNLLHVLFISAFEHLIKKIEVQNEKILAVKIKEEQAKKVWKAAVKVVKDEEAVKLRLGEDLNNLVQESSNSQYTRLEELKRRLEALNPRRTSTSLILNSTSPTGNAPSQGKGVYVPTINVDNQQLVVDGEGQGKKKSLLIGKGGKGVGASPKGRGPLAPGWTGAGFDVDSRS</sequence>
<organism evidence="2 3">
    <name type="scientific">Saponaria officinalis</name>
    <name type="common">Common soapwort</name>
    <name type="synonym">Lychnis saponaria</name>
    <dbReference type="NCBI Taxonomy" id="3572"/>
    <lineage>
        <taxon>Eukaryota</taxon>
        <taxon>Viridiplantae</taxon>
        <taxon>Streptophyta</taxon>
        <taxon>Embryophyta</taxon>
        <taxon>Tracheophyta</taxon>
        <taxon>Spermatophyta</taxon>
        <taxon>Magnoliopsida</taxon>
        <taxon>eudicotyledons</taxon>
        <taxon>Gunneridae</taxon>
        <taxon>Pentapetalae</taxon>
        <taxon>Caryophyllales</taxon>
        <taxon>Caryophyllaceae</taxon>
        <taxon>Caryophylleae</taxon>
        <taxon>Saponaria</taxon>
    </lineage>
</organism>
<reference evidence="2" key="1">
    <citation type="submission" date="2024-03" db="EMBL/GenBank/DDBJ databases">
        <title>WGS assembly of Saponaria officinalis var. Norfolk2.</title>
        <authorList>
            <person name="Jenkins J."/>
            <person name="Shu S."/>
            <person name="Grimwood J."/>
            <person name="Barry K."/>
            <person name="Goodstein D."/>
            <person name="Schmutz J."/>
            <person name="Leebens-Mack J."/>
            <person name="Osbourn A."/>
        </authorList>
    </citation>
    <scope>NUCLEOTIDE SEQUENCE [LARGE SCALE GENOMIC DNA]</scope>
    <source>
        <strain evidence="2">JIC</strain>
    </source>
</reference>
<proteinExistence type="predicted"/>
<accession>A0AAW1KW03</accession>
<dbReference type="PANTHER" id="PTHR35315">
    <property type="entry name" value="ACI13"/>
    <property type="match status" value="1"/>
</dbReference>
<evidence type="ECO:0000313" key="2">
    <source>
        <dbReference type="EMBL" id="KAK9724530.1"/>
    </source>
</evidence>
<evidence type="ECO:0000256" key="1">
    <source>
        <dbReference type="SAM" id="MobiDB-lite"/>
    </source>
</evidence>
<gene>
    <name evidence="2" type="ORF">RND81_05G079900</name>
</gene>
<dbReference type="EMBL" id="JBDFQZ010000005">
    <property type="protein sequence ID" value="KAK9724530.1"/>
    <property type="molecule type" value="Genomic_DNA"/>
</dbReference>
<evidence type="ECO:0008006" key="4">
    <source>
        <dbReference type="Google" id="ProtNLM"/>
    </source>
</evidence>
<dbReference type="AlphaFoldDB" id="A0AAW1KW03"/>
<evidence type="ECO:0000313" key="3">
    <source>
        <dbReference type="Proteomes" id="UP001443914"/>
    </source>
</evidence>
<dbReference type="Proteomes" id="UP001443914">
    <property type="component" value="Unassembled WGS sequence"/>
</dbReference>
<dbReference type="PANTHER" id="PTHR35315:SF1">
    <property type="entry name" value="RAB6-INTERACTING GOLGIN"/>
    <property type="match status" value="1"/>
</dbReference>